<proteinExistence type="predicted"/>
<keyword evidence="1" id="KW-0812">Transmembrane</keyword>
<dbReference type="InterPro" id="IPR025695">
    <property type="entry name" value="DoxX-like"/>
</dbReference>
<dbReference type="InterPro" id="IPR036291">
    <property type="entry name" value="NAD(P)-bd_dom_sf"/>
</dbReference>
<evidence type="ECO:0000256" key="1">
    <source>
        <dbReference type="SAM" id="Phobius"/>
    </source>
</evidence>
<dbReference type="PANTHER" id="PTHR12126:SF11">
    <property type="entry name" value="NADH DEHYDROGENASE [UBIQUINONE] 1 ALPHA SUBCOMPLEX SUBUNIT 9, MITOCHONDRIAL"/>
    <property type="match status" value="1"/>
</dbReference>
<reference evidence="3 4" key="1">
    <citation type="journal article" date="2015" name="Int. J. Syst. Evol. Microbiol.">
        <title>Rhizobium anhuiense sp. nov., isolated from effective nodules of Vicia faba and Pisum sativum.</title>
        <authorList>
            <person name="Zhang Y.J."/>
            <person name="Zheng W.T."/>
            <person name="Everall I."/>
            <person name="Young J.P."/>
            <person name="Zhang X.X."/>
            <person name="Tian C.F."/>
            <person name="Sui X.H."/>
            <person name="Wang E.T."/>
            <person name="Chen W.X."/>
        </authorList>
    </citation>
    <scope>NUCLEOTIDE SEQUENCE [LARGE SCALE GENOMIC DNA]</scope>
    <source>
        <strain evidence="3 4">CCBAU 23252</strain>
    </source>
</reference>
<feature type="transmembrane region" description="Helical" evidence="1">
    <location>
        <begin position="308"/>
        <end position="331"/>
    </location>
</feature>
<dbReference type="InterPro" id="IPR016040">
    <property type="entry name" value="NAD(P)-bd_dom"/>
</dbReference>
<gene>
    <name evidence="3" type="ORF">EEQ99_08450</name>
</gene>
<dbReference type="AlphaFoldDB" id="A0A3S0QFZ7"/>
<dbReference type="InterPro" id="IPR051207">
    <property type="entry name" value="ComplexI_NDUFA9_subunit"/>
</dbReference>
<evidence type="ECO:0000313" key="4">
    <source>
        <dbReference type="Proteomes" id="UP000273611"/>
    </source>
</evidence>
<dbReference type="SUPFAM" id="SSF51735">
    <property type="entry name" value="NAD(P)-binding Rossmann-fold domains"/>
    <property type="match status" value="1"/>
</dbReference>
<dbReference type="Pfam" id="PF13781">
    <property type="entry name" value="DoxX_3"/>
    <property type="match status" value="1"/>
</dbReference>
<name>A0A3S0QFZ7_9HYPH</name>
<dbReference type="PANTHER" id="PTHR12126">
    <property type="entry name" value="NADH-UBIQUINONE OXIDOREDUCTASE 39 KDA SUBUNIT-RELATED"/>
    <property type="match status" value="1"/>
</dbReference>
<dbReference type="Pfam" id="PF13460">
    <property type="entry name" value="NAD_binding_10"/>
    <property type="match status" value="1"/>
</dbReference>
<feature type="domain" description="NAD(P)-binding" evidence="2">
    <location>
        <begin position="7"/>
        <end position="154"/>
    </location>
</feature>
<feature type="transmembrane region" description="Helical" evidence="1">
    <location>
        <begin position="405"/>
        <end position="423"/>
    </location>
</feature>
<dbReference type="Proteomes" id="UP000273611">
    <property type="component" value="Unassembled WGS sequence"/>
</dbReference>
<dbReference type="GeneID" id="75220957"/>
<dbReference type="Gene3D" id="3.40.50.720">
    <property type="entry name" value="NAD(P)-binding Rossmann-like Domain"/>
    <property type="match status" value="1"/>
</dbReference>
<protein>
    <submittedName>
        <fullName evidence="3">SDR family oxidoreductase</fullName>
    </submittedName>
</protein>
<dbReference type="EMBL" id="RIBW01000002">
    <property type="protein sequence ID" value="RUM03213.1"/>
    <property type="molecule type" value="Genomic_DNA"/>
</dbReference>
<evidence type="ECO:0000313" key="3">
    <source>
        <dbReference type="EMBL" id="RUM03213.1"/>
    </source>
</evidence>
<keyword evidence="1" id="KW-0472">Membrane</keyword>
<feature type="transmembrane region" description="Helical" evidence="1">
    <location>
        <begin position="376"/>
        <end position="399"/>
    </location>
</feature>
<evidence type="ECO:0000259" key="2">
    <source>
        <dbReference type="Pfam" id="PF13460"/>
    </source>
</evidence>
<keyword evidence="1" id="KW-1133">Transmembrane helix</keyword>
<dbReference type="RefSeq" id="WP_127430226.1">
    <property type="nucleotide sequence ID" value="NZ_BMFI01000001.1"/>
</dbReference>
<accession>A0A3S0QFZ7</accession>
<organism evidence="3 4">
    <name type="scientific">Rhizobium anhuiense</name>
    <dbReference type="NCBI Taxonomy" id="1184720"/>
    <lineage>
        <taxon>Bacteria</taxon>
        <taxon>Pseudomonadati</taxon>
        <taxon>Pseudomonadota</taxon>
        <taxon>Alphaproteobacteria</taxon>
        <taxon>Hyphomicrobiales</taxon>
        <taxon>Rhizobiaceae</taxon>
        <taxon>Rhizobium/Agrobacterium group</taxon>
        <taxon>Rhizobium</taxon>
    </lineage>
</organism>
<comment type="caution">
    <text evidence="3">The sequence shown here is derived from an EMBL/GenBank/DDBJ whole genome shotgun (WGS) entry which is preliminary data.</text>
</comment>
<dbReference type="GO" id="GO:0044877">
    <property type="term" value="F:protein-containing complex binding"/>
    <property type="evidence" value="ECO:0007669"/>
    <property type="project" value="TreeGrafter"/>
</dbReference>
<feature type="transmembrane region" description="Helical" evidence="1">
    <location>
        <begin position="343"/>
        <end position="369"/>
    </location>
</feature>
<sequence length="426" mass="44146">MNILILGATGFIGSAVAAQLLKDGYTVTGLARNPDRACVRQSDIRWISADLEKMTNATDWSSVLEGQQVVINSAGALQDSLSDDLAATQQRAMIALQQAARPAGVKLIVQISARTDGAGSNLPFLATKRAADTALAASGLPYVILRPSLVLGRNAHGGTALLRALASFPLVVPLLHADSTVNTVAAEDVATAVSAAVSGTLPSGSDIELAAEERHTLASLVKLHRAWLGLPDARVVSIPPAIARPVSWLADIAGHLGWRSPLRSTAMIVMSEGVRIGPTPSGLPTLSAAETLAANPSGVQDLWFARLYLLKAPVIAGLSLFWLLSGLIPLLAPTQASAHFLPFMPAGAAVALTLATCLIDVALGAAVLVRPLAKRALLGMLGVSLAYLAGASLLEPALWLDPLGVLVKVLPSILLTLVALAILDER</sequence>